<name>A0A5T2M7L8_SALER</name>
<sequence length="318" mass="33172">MVLQVKVGLLLVGAWMPQIIQDGVQKITRGGGNSGTIGGSHGGNGGGQSGNQSGGVNLSLTPEAQASVAYGAPMNISLIDGMWGLSVFRAAPVQEAIAAALAKLEQGLVSALPYAGRLLGVTVGALVPSPIAKDDPKMMSRIVTTLPADKVTHTVPAALPTQPATVVHSRVTDVVQDDKQHLAVVKSPTVPMRVPVVSAKPTKRPGVYTASVVPGMPDIHVRVQDGKPATLSQPKGVTPERGDTKPAGFTAGGNTHDAIIHFPPESKTGPIYVSVIDVLTPEQVKKRQAEENRRQQEWDATHPIEVAEREVAEAVKGV</sequence>
<evidence type="ECO:0000256" key="4">
    <source>
        <dbReference type="SAM" id="MobiDB-lite"/>
    </source>
</evidence>
<keyword evidence="3" id="KW-0078">Bacteriocin</keyword>
<evidence type="ECO:0000256" key="2">
    <source>
        <dbReference type="ARBA" id="ARBA00023022"/>
    </source>
</evidence>
<feature type="region of interest" description="Disordered" evidence="4">
    <location>
        <begin position="31"/>
        <end position="57"/>
    </location>
</feature>
<dbReference type="EMBL" id="AACUZB010000016">
    <property type="protein sequence ID" value="EAM4562564.1"/>
    <property type="molecule type" value="Genomic_DNA"/>
</dbReference>
<keyword evidence="1" id="KW-0929">Antimicrobial</keyword>
<evidence type="ECO:0000313" key="6">
    <source>
        <dbReference type="EMBL" id="EAM4562564.1"/>
    </source>
</evidence>
<reference evidence="6" key="1">
    <citation type="submission" date="2018-11" db="EMBL/GenBank/DDBJ databases">
        <authorList>
            <consortium name="PulseNet: The National Subtyping Network for Foodborne Disease Surveillance"/>
            <person name="Tarr C.L."/>
            <person name="Trees E."/>
            <person name="Katz L.S."/>
            <person name="Carleton-Romer H.A."/>
            <person name="Stroika S."/>
            <person name="Kucerova Z."/>
            <person name="Roache K.F."/>
            <person name="Sabol A.L."/>
            <person name="Besser J."/>
            <person name="Gerner-Smidt P."/>
        </authorList>
    </citation>
    <scope>NUCLEOTIDE SEQUENCE</scope>
    <source>
        <strain evidence="6">PNUSAS060697</strain>
    </source>
</reference>
<organism evidence="6">
    <name type="scientific">Salmonella enterica</name>
    <name type="common">Salmonella choleraesuis</name>
    <dbReference type="NCBI Taxonomy" id="28901"/>
    <lineage>
        <taxon>Bacteria</taxon>
        <taxon>Pseudomonadati</taxon>
        <taxon>Pseudomonadota</taxon>
        <taxon>Gammaproteobacteria</taxon>
        <taxon>Enterobacterales</taxon>
        <taxon>Enterobacteriaceae</taxon>
        <taxon>Salmonella</taxon>
    </lineage>
</organism>
<dbReference type="GO" id="GO:0042742">
    <property type="term" value="P:defense response to bacterium"/>
    <property type="evidence" value="ECO:0007669"/>
    <property type="project" value="UniProtKB-KW"/>
</dbReference>
<dbReference type="Pfam" id="PF03515">
    <property type="entry name" value="Cloacin"/>
    <property type="match status" value="1"/>
</dbReference>
<dbReference type="InterPro" id="IPR016128">
    <property type="entry name" value="Pyosin/cloacin_T_dom"/>
</dbReference>
<dbReference type="GO" id="GO:0031640">
    <property type="term" value="P:killing of cells of another organism"/>
    <property type="evidence" value="ECO:0007669"/>
    <property type="project" value="UniProtKB-KW"/>
</dbReference>
<feature type="compositionally biased region" description="Gly residues" evidence="4">
    <location>
        <begin position="31"/>
        <end position="53"/>
    </location>
</feature>
<dbReference type="InterPro" id="IPR036302">
    <property type="entry name" value="Pyosin/cloacin_T_dom_sf"/>
</dbReference>
<dbReference type="SUPFAM" id="SSF69369">
    <property type="entry name" value="Cloacin translocation domain"/>
    <property type="match status" value="1"/>
</dbReference>
<dbReference type="InterPro" id="IPR024575">
    <property type="entry name" value="Cloacin_colicin"/>
</dbReference>
<keyword evidence="2" id="KW-0044">Antibiotic</keyword>
<protein>
    <recommendedName>
        <fullName evidence="5">Pyosin/cloacin translocation domain-containing protein</fullName>
    </recommendedName>
</protein>
<evidence type="ECO:0000256" key="3">
    <source>
        <dbReference type="ARBA" id="ARBA00023048"/>
    </source>
</evidence>
<comment type="caution">
    <text evidence="6">The sequence shown here is derived from an EMBL/GenBank/DDBJ whole genome shotgun (WGS) entry which is preliminary data.</text>
</comment>
<evidence type="ECO:0000259" key="5">
    <source>
        <dbReference type="Pfam" id="PF03515"/>
    </source>
</evidence>
<dbReference type="AlphaFoldDB" id="A0A5T2M7L8"/>
<accession>A0A5T2M7L8</accession>
<gene>
    <name evidence="6" type="ORF">EFY76_14485</name>
</gene>
<dbReference type="GO" id="GO:0005727">
    <property type="term" value="C:extrachromosomal circular DNA"/>
    <property type="evidence" value="ECO:0007669"/>
    <property type="project" value="InterPro"/>
</dbReference>
<feature type="domain" description="Pyosin/cloacin translocation" evidence="5">
    <location>
        <begin position="36"/>
        <end position="299"/>
    </location>
</feature>
<evidence type="ECO:0000256" key="1">
    <source>
        <dbReference type="ARBA" id="ARBA00022529"/>
    </source>
</evidence>
<feature type="region of interest" description="Disordered" evidence="4">
    <location>
        <begin position="228"/>
        <end position="247"/>
    </location>
</feature>
<proteinExistence type="predicted"/>
<dbReference type="Gene3D" id="1.20.5.740">
    <property type="entry name" value="Single helix bin"/>
    <property type="match status" value="1"/>
</dbReference>
<dbReference type="PRINTS" id="PR01295">
    <property type="entry name" value="CLOACIN"/>
</dbReference>